<dbReference type="Proteomes" id="UP000676310">
    <property type="component" value="Unassembled WGS sequence"/>
</dbReference>
<evidence type="ECO:0008006" key="6">
    <source>
        <dbReference type="Google" id="ProtNLM"/>
    </source>
</evidence>
<evidence type="ECO:0000256" key="1">
    <source>
        <dbReference type="SAM" id="MobiDB-lite"/>
    </source>
</evidence>
<evidence type="ECO:0000259" key="2">
    <source>
        <dbReference type="Pfam" id="PF17171"/>
    </source>
</evidence>
<dbReference type="Pfam" id="PF17172">
    <property type="entry name" value="GST_N_4"/>
    <property type="match status" value="1"/>
</dbReference>
<sequence length="303" mass="34690">MSQTDDSNVTTTNLRRQPSSRSIFSVPTPIKQLFDQFPLVTYPVNDFPQRAPRYHNAHVLYVFTTDEGAIQGAPSHNPACLKWQAYLKFSKIPFRIASANNHASPSGSLPFVIPSSPDLYKRTQPVPSNKLQRWAMNNSEKAIEEPGDVRYEAYLSLLDHRIRRAWLYTIYLSPNFTTIAESLYILPSSRNPFVRLVISRELRLAAETELLKFSSIINDETLYNQADEAFATLEALLGKDDWFFGAQRPGLFDASVFAYTHLLLDEGLGKGWVDTRLRDALMARRRLVTHRDRILAEYFEQKS</sequence>
<dbReference type="InterPro" id="IPR012336">
    <property type="entry name" value="Thioredoxin-like_fold"/>
</dbReference>
<accession>A0A8J2N4M9</accession>
<dbReference type="GO" id="GO:0001401">
    <property type="term" value="C:SAM complex"/>
    <property type="evidence" value="ECO:0007669"/>
    <property type="project" value="TreeGrafter"/>
</dbReference>
<dbReference type="EMBL" id="CAJRGZ010000027">
    <property type="protein sequence ID" value="CAG5182936.1"/>
    <property type="molecule type" value="Genomic_DNA"/>
</dbReference>
<dbReference type="GO" id="GO:0007005">
    <property type="term" value="P:mitochondrion organization"/>
    <property type="evidence" value="ECO:0007669"/>
    <property type="project" value="TreeGrafter"/>
</dbReference>
<dbReference type="InterPro" id="IPR050931">
    <property type="entry name" value="Mito_Protein_Transport_Metaxin"/>
</dbReference>
<proteinExistence type="predicted"/>
<organism evidence="4 5">
    <name type="scientific">Alternaria atra</name>
    <dbReference type="NCBI Taxonomy" id="119953"/>
    <lineage>
        <taxon>Eukaryota</taxon>
        <taxon>Fungi</taxon>
        <taxon>Dikarya</taxon>
        <taxon>Ascomycota</taxon>
        <taxon>Pezizomycotina</taxon>
        <taxon>Dothideomycetes</taxon>
        <taxon>Pleosporomycetidae</taxon>
        <taxon>Pleosporales</taxon>
        <taxon>Pleosporineae</taxon>
        <taxon>Pleosporaceae</taxon>
        <taxon>Alternaria</taxon>
        <taxon>Alternaria sect. Ulocladioides</taxon>
    </lineage>
</organism>
<dbReference type="InterPro" id="IPR021211">
    <property type="entry name" value="SAM35"/>
</dbReference>
<reference evidence="4" key="1">
    <citation type="submission" date="2021-05" db="EMBL/GenBank/DDBJ databases">
        <authorList>
            <person name="Stam R."/>
        </authorList>
    </citation>
    <scope>NUCLEOTIDE SEQUENCE</scope>
    <source>
        <strain evidence="4">CS162</strain>
    </source>
</reference>
<dbReference type="PANTHER" id="PTHR12289:SF44">
    <property type="entry name" value="OUTER MEMBRANE PROTEIN (SAM35), PUTATIVE (AFU_ORTHOLOGUE AFUA_1G13180)-RELATED"/>
    <property type="match status" value="1"/>
</dbReference>
<feature type="domain" description="Metaxin glutathione S-transferase" evidence="2">
    <location>
        <begin position="226"/>
        <end position="294"/>
    </location>
</feature>
<dbReference type="OrthoDB" id="198787at2759"/>
<dbReference type="GeneID" id="67010567"/>
<comment type="caution">
    <text evidence="4">The sequence shown here is derived from an EMBL/GenBank/DDBJ whole genome shotgun (WGS) entry which is preliminary data.</text>
</comment>
<name>A0A8J2N4M9_9PLEO</name>
<evidence type="ECO:0000313" key="4">
    <source>
        <dbReference type="EMBL" id="CAG5182936.1"/>
    </source>
</evidence>
<keyword evidence="5" id="KW-1185">Reference proteome</keyword>
<dbReference type="AlphaFoldDB" id="A0A8J2N4M9"/>
<protein>
    <recommendedName>
        <fullName evidence="6">Mitochondrial outer membrane protein</fullName>
    </recommendedName>
</protein>
<feature type="region of interest" description="Disordered" evidence="1">
    <location>
        <begin position="1"/>
        <end position="21"/>
    </location>
</feature>
<evidence type="ECO:0000313" key="5">
    <source>
        <dbReference type="Proteomes" id="UP000676310"/>
    </source>
</evidence>
<dbReference type="PANTHER" id="PTHR12289">
    <property type="entry name" value="METAXIN RELATED"/>
    <property type="match status" value="1"/>
</dbReference>
<dbReference type="InterPro" id="IPR033468">
    <property type="entry name" value="Metaxin_GST"/>
</dbReference>
<dbReference type="RefSeq" id="XP_043173980.1">
    <property type="nucleotide sequence ID" value="XM_043318045.1"/>
</dbReference>
<dbReference type="Pfam" id="PF10806">
    <property type="entry name" value="SAM35"/>
    <property type="match status" value="1"/>
</dbReference>
<feature type="domain" description="Thioredoxin-like fold" evidence="3">
    <location>
        <begin position="78"/>
        <end position="175"/>
    </location>
</feature>
<gene>
    <name evidence="4" type="ORF">ALTATR162_LOCUS10409</name>
</gene>
<dbReference type="Pfam" id="PF17171">
    <property type="entry name" value="GST_C_6"/>
    <property type="match status" value="1"/>
</dbReference>
<evidence type="ECO:0000259" key="3">
    <source>
        <dbReference type="Pfam" id="PF17172"/>
    </source>
</evidence>